<dbReference type="AlphaFoldDB" id="A0AAD9MPI3"/>
<reference evidence="1" key="1">
    <citation type="journal article" date="2023" name="Mol. Biol. Evol.">
        <title>Third-Generation Sequencing Reveals the Adaptive Role of the Epigenome in Three Deep-Sea Polychaetes.</title>
        <authorList>
            <person name="Perez M."/>
            <person name="Aroh O."/>
            <person name="Sun Y."/>
            <person name="Lan Y."/>
            <person name="Juniper S.K."/>
            <person name="Young C.R."/>
            <person name="Angers B."/>
            <person name="Qian P.Y."/>
        </authorList>
    </citation>
    <scope>NUCLEOTIDE SEQUENCE</scope>
    <source>
        <strain evidence="1">P08H-3</strain>
    </source>
</reference>
<dbReference type="EMBL" id="JAODUP010001779">
    <property type="protein sequence ID" value="KAK2139448.1"/>
    <property type="molecule type" value="Genomic_DNA"/>
</dbReference>
<protein>
    <submittedName>
        <fullName evidence="1">Uncharacterized protein</fullName>
    </submittedName>
</protein>
<gene>
    <name evidence="1" type="ORF">LSH36_1780g00000</name>
</gene>
<keyword evidence="2" id="KW-1185">Reference proteome</keyword>
<accession>A0AAD9MPI3</accession>
<comment type="caution">
    <text evidence="1">The sequence shown here is derived from an EMBL/GenBank/DDBJ whole genome shotgun (WGS) entry which is preliminary data.</text>
</comment>
<dbReference type="Proteomes" id="UP001208570">
    <property type="component" value="Unassembled WGS sequence"/>
</dbReference>
<proteinExistence type="predicted"/>
<evidence type="ECO:0000313" key="1">
    <source>
        <dbReference type="EMBL" id="KAK2139448.1"/>
    </source>
</evidence>
<sequence length="141" mass="15452">MKSVGLVGITRIELALSIWTLSYNLRTVIASQTIAMLRLTTVDEDDEGTNNDNDVCSKCRLKKGVSDAGSKVVSLKQEGVFQDRGDTLKNIINKKVLTSVIQEPLLSVGQAQMKVFMDKRLCEPPDSSEWPAAGSKITHSK</sequence>
<name>A0AAD9MPI3_9ANNE</name>
<organism evidence="1 2">
    <name type="scientific">Paralvinella palmiformis</name>
    <dbReference type="NCBI Taxonomy" id="53620"/>
    <lineage>
        <taxon>Eukaryota</taxon>
        <taxon>Metazoa</taxon>
        <taxon>Spiralia</taxon>
        <taxon>Lophotrochozoa</taxon>
        <taxon>Annelida</taxon>
        <taxon>Polychaeta</taxon>
        <taxon>Sedentaria</taxon>
        <taxon>Canalipalpata</taxon>
        <taxon>Terebellida</taxon>
        <taxon>Terebelliformia</taxon>
        <taxon>Alvinellidae</taxon>
        <taxon>Paralvinella</taxon>
    </lineage>
</organism>
<evidence type="ECO:0000313" key="2">
    <source>
        <dbReference type="Proteomes" id="UP001208570"/>
    </source>
</evidence>